<evidence type="ECO:0008006" key="2">
    <source>
        <dbReference type="Google" id="ProtNLM"/>
    </source>
</evidence>
<organism evidence="1">
    <name type="scientific">marine sediment metagenome</name>
    <dbReference type="NCBI Taxonomy" id="412755"/>
    <lineage>
        <taxon>unclassified sequences</taxon>
        <taxon>metagenomes</taxon>
        <taxon>ecological metagenomes</taxon>
    </lineage>
</organism>
<dbReference type="AlphaFoldDB" id="X1KVQ3"/>
<sequence>MAEKEKQLEVGDRVCDSYGRKGTVVRFGKYGAVAVKWDGGRQEIAESSALEKEEKP</sequence>
<dbReference type="EMBL" id="BARV01007674">
    <property type="protein sequence ID" value="GAI11167.1"/>
    <property type="molecule type" value="Genomic_DNA"/>
</dbReference>
<protein>
    <recommendedName>
        <fullName evidence="2">DUF4314 domain-containing protein</fullName>
    </recommendedName>
</protein>
<comment type="caution">
    <text evidence="1">The sequence shown here is derived from an EMBL/GenBank/DDBJ whole genome shotgun (WGS) entry which is preliminary data.</text>
</comment>
<name>X1KVQ3_9ZZZZ</name>
<reference evidence="1" key="1">
    <citation type="journal article" date="2014" name="Front. Microbiol.">
        <title>High frequency of phylogenetically diverse reductive dehalogenase-homologous genes in deep subseafloor sedimentary metagenomes.</title>
        <authorList>
            <person name="Kawai M."/>
            <person name="Futagami T."/>
            <person name="Toyoda A."/>
            <person name="Takaki Y."/>
            <person name="Nishi S."/>
            <person name="Hori S."/>
            <person name="Arai W."/>
            <person name="Tsubouchi T."/>
            <person name="Morono Y."/>
            <person name="Uchiyama I."/>
            <person name="Ito T."/>
            <person name="Fujiyama A."/>
            <person name="Inagaki F."/>
            <person name="Takami H."/>
        </authorList>
    </citation>
    <scope>NUCLEOTIDE SEQUENCE</scope>
    <source>
        <strain evidence="1">Expedition CK06-06</strain>
    </source>
</reference>
<accession>X1KVQ3</accession>
<evidence type="ECO:0000313" key="1">
    <source>
        <dbReference type="EMBL" id="GAI11167.1"/>
    </source>
</evidence>
<proteinExistence type="predicted"/>
<gene>
    <name evidence="1" type="ORF">S06H3_15580</name>
</gene>